<keyword evidence="2 6" id="KW-0055">Arginine biosynthesis</keyword>
<dbReference type="EC" id="1.2.1.38" evidence="6"/>
<evidence type="ECO:0000256" key="3">
    <source>
        <dbReference type="ARBA" id="ARBA00022605"/>
    </source>
</evidence>
<protein>
    <recommendedName>
        <fullName evidence="6">N-acetyl-gamma-glutamyl-phosphate reductase</fullName>
        <shortName evidence="6">AGPR</shortName>
        <ecNumber evidence="6">1.2.1.38</ecNumber>
    </recommendedName>
    <alternativeName>
        <fullName evidence="6">N-acetyl-glutamate semialdehyde dehydrogenase</fullName>
        <shortName evidence="6">NAGSA dehydrogenase</shortName>
    </alternativeName>
</protein>
<feature type="active site" evidence="6">
    <location>
        <position position="116"/>
    </location>
</feature>
<dbReference type="OrthoDB" id="9801289at2"/>
<keyword evidence="9" id="KW-1185">Reference proteome</keyword>
<dbReference type="InterPro" id="IPR000534">
    <property type="entry name" value="Semialdehyde_DH_NAD-bd"/>
</dbReference>
<keyword evidence="5 6" id="KW-0560">Oxidoreductase</keyword>
<dbReference type="CDD" id="cd17896">
    <property type="entry name" value="AGPR_2_N"/>
    <property type="match status" value="1"/>
</dbReference>
<reference evidence="8 9" key="1">
    <citation type="submission" date="2016-10" db="EMBL/GenBank/DDBJ databases">
        <title>Complete Genome Sequence of the Nonylphenol-Degrading Bacterium Sphingobium cloacae JCM 10874T.</title>
        <authorList>
            <person name="Ootsuka M."/>
            <person name="Nishizawa T."/>
            <person name="Ohta H."/>
        </authorList>
    </citation>
    <scope>NUCLEOTIDE SEQUENCE [LARGE SCALE GENOMIC DNA]</scope>
    <source>
        <strain evidence="8 9">JCM 10874</strain>
    </source>
</reference>
<dbReference type="AlphaFoldDB" id="A0A1E1F6V2"/>
<accession>A0A1E1F6V2</accession>
<comment type="similarity">
    <text evidence="6">Belongs to the NAGSA dehydrogenase family. Type 2 subfamily.</text>
</comment>
<evidence type="ECO:0000256" key="2">
    <source>
        <dbReference type="ARBA" id="ARBA00022571"/>
    </source>
</evidence>
<evidence type="ECO:0000256" key="4">
    <source>
        <dbReference type="ARBA" id="ARBA00022857"/>
    </source>
</evidence>
<gene>
    <name evidence="6" type="primary">argC</name>
    <name evidence="8" type="ORF">SCLO_1032120</name>
</gene>
<dbReference type="NCBIfam" id="TIGR01851">
    <property type="entry name" value="argC_other"/>
    <property type="match status" value="1"/>
</dbReference>
<feature type="domain" description="Semialdehyde dehydrogenase NAD-binding" evidence="7">
    <location>
        <begin position="4"/>
        <end position="105"/>
    </location>
</feature>
<dbReference type="InterPro" id="IPR010136">
    <property type="entry name" value="AGPR_type-2"/>
</dbReference>
<keyword evidence="4 6" id="KW-0521">NADP</keyword>
<dbReference type="InterPro" id="IPR036291">
    <property type="entry name" value="NAD(P)-bd_dom_sf"/>
</dbReference>
<dbReference type="GO" id="GO:0003942">
    <property type="term" value="F:N-acetyl-gamma-glutamyl-phosphate reductase activity"/>
    <property type="evidence" value="ECO:0007669"/>
    <property type="project" value="UniProtKB-UniRule"/>
</dbReference>
<dbReference type="InterPro" id="IPR058924">
    <property type="entry name" value="AGPR_dimerisation_dom"/>
</dbReference>
<comment type="catalytic activity">
    <reaction evidence="6">
        <text>N-acetyl-L-glutamate 5-semialdehyde + phosphate + NADP(+) = N-acetyl-L-glutamyl 5-phosphate + NADPH + H(+)</text>
        <dbReference type="Rhea" id="RHEA:21588"/>
        <dbReference type="ChEBI" id="CHEBI:15378"/>
        <dbReference type="ChEBI" id="CHEBI:29123"/>
        <dbReference type="ChEBI" id="CHEBI:43474"/>
        <dbReference type="ChEBI" id="CHEBI:57783"/>
        <dbReference type="ChEBI" id="CHEBI:57936"/>
        <dbReference type="ChEBI" id="CHEBI:58349"/>
        <dbReference type="EC" id="1.2.1.38"/>
    </reaction>
</comment>
<keyword evidence="3 6" id="KW-0028">Amino-acid biosynthesis</keyword>
<name>A0A1E1F6V2_9SPHN</name>
<dbReference type="RefSeq" id="WP_066520191.1">
    <property type="nucleotide sequence ID" value="NZ_AP017655.1"/>
</dbReference>
<dbReference type="GO" id="GO:0005737">
    <property type="term" value="C:cytoplasm"/>
    <property type="evidence" value="ECO:0007669"/>
    <property type="project" value="UniProtKB-SubCell"/>
</dbReference>
<dbReference type="UniPathway" id="UPA00068">
    <property type="reaction ID" value="UER00108"/>
</dbReference>
<dbReference type="InterPro" id="IPR050085">
    <property type="entry name" value="AGPR"/>
</dbReference>
<dbReference type="CDD" id="cd23935">
    <property type="entry name" value="AGPR_2_C"/>
    <property type="match status" value="1"/>
</dbReference>
<keyword evidence="1 6" id="KW-0963">Cytoplasm</keyword>
<proteinExistence type="inferred from homology"/>
<dbReference type="EMBL" id="AP017655">
    <property type="protein sequence ID" value="BAV66252.1"/>
    <property type="molecule type" value="Genomic_DNA"/>
</dbReference>
<comment type="pathway">
    <text evidence="6">Amino-acid biosynthesis; L-arginine biosynthesis; N(2)-acetyl-L-ornithine from L-glutamate: step 3/4.</text>
</comment>
<dbReference type="SMART" id="SM00859">
    <property type="entry name" value="Semialdhyde_dh"/>
    <property type="match status" value="1"/>
</dbReference>
<comment type="subcellular location">
    <subcellularLocation>
        <location evidence="6">Cytoplasm</location>
    </subcellularLocation>
</comment>
<sequence length="314" mass="33093">MTTRIFIDGGVGTTGLEIRERLAGRPELTLITLDEKHRKDAAARRDALNGADIVILCLPDDAAREAVALIDNGRTRVIDASTAHRVADGWTYGFPELEPGHREKLAQARFVTNPGCWPTGFLALVRPLTLAGLLPADWPVTVSGASGYSGGGKSMIAEFEEGDGAPTAFRAYGLNLAHKHVPEMTRYSGLEHPPIFAPAVANVHRGMVVEVPLQLRAMPGRPSVAGLHDALSAAYAGSPIVTVVPLAESAAMSHLRVEHVGATDRLTLFVFGNEDSGQVRLAAALDNLGKGASGAAVQNLNILAGLPETAGLRL</sequence>
<evidence type="ECO:0000256" key="6">
    <source>
        <dbReference type="HAMAP-Rule" id="MF_01110"/>
    </source>
</evidence>
<dbReference type="Proteomes" id="UP000218272">
    <property type="component" value="Chromosome SCLO_1"/>
</dbReference>
<evidence type="ECO:0000256" key="1">
    <source>
        <dbReference type="ARBA" id="ARBA00022490"/>
    </source>
</evidence>
<dbReference type="Pfam" id="PF22698">
    <property type="entry name" value="Semialdhyde_dhC_1"/>
    <property type="match status" value="1"/>
</dbReference>
<dbReference type="SUPFAM" id="SSF55347">
    <property type="entry name" value="Glyceraldehyde-3-phosphate dehydrogenase-like, C-terminal domain"/>
    <property type="match status" value="1"/>
</dbReference>
<dbReference type="Gene3D" id="3.30.360.10">
    <property type="entry name" value="Dihydrodipicolinate Reductase, domain 2"/>
    <property type="match status" value="1"/>
</dbReference>
<evidence type="ECO:0000313" key="9">
    <source>
        <dbReference type="Proteomes" id="UP000218272"/>
    </source>
</evidence>
<dbReference type="PANTHER" id="PTHR32338:SF10">
    <property type="entry name" value="N-ACETYL-GAMMA-GLUTAMYL-PHOSPHATE REDUCTASE, CHLOROPLASTIC-RELATED"/>
    <property type="match status" value="1"/>
</dbReference>
<dbReference type="KEGG" id="sclo:SCLO_1032120"/>
<evidence type="ECO:0000259" key="7">
    <source>
        <dbReference type="SMART" id="SM00859"/>
    </source>
</evidence>
<evidence type="ECO:0000256" key="5">
    <source>
        <dbReference type="ARBA" id="ARBA00023002"/>
    </source>
</evidence>
<organism evidence="8 9">
    <name type="scientific">Sphingobium cloacae</name>
    <dbReference type="NCBI Taxonomy" id="120107"/>
    <lineage>
        <taxon>Bacteria</taxon>
        <taxon>Pseudomonadati</taxon>
        <taxon>Pseudomonadota</taxon>
        <taxon>Alphaproteobacteria</taxon>
        <taxon>Sphingomonadales</taxon>
        <taxon>Sphingomonadaceae</taxon>
        <taxon>Sphingobium</taxon>
    </lineage>
</organism>
<dbReference type="GO" id="GO:0051287">
    <property type="term" value="F:NAD binding"/>
    <property type="evidence" value="ECO:0007669"/>
    <property type="project" value="InterPro"/>
</dbReference>
<dbReference type="Pfam" id="PF01118">
    <property type="entry name" value="Semialdhyde_dh"/>
    <property type="match status" value="1"/>
</dbReference>
<dbReference type="HAMAP" id="MF_01110">
    <property type="entry name" value="ArgC_type2"/>
    <property type="match status" value="1"/>
</dbReference>
<evidence type="ECO:0000313" key="8">
    <source>
        <dbReference type="EMBL" id="BAV66252.1"/>
    </source>
</evidence>
<dbReference type="PANTHER" id="PTHR32338">
    <property type="entry name" value="N-ACETYL-GAMMA-GLUTAMYL-PHOSPHATE REDUCTASE, CHLOROPLASTIC-RELATED-RELATED"/>
    <property type="match status" value="1"/>
</dbReference>
<dbReference type="SUPFAM" id="SSF51735">
    <property type="entry name" value="NAD(P)-binding Rossmann-fold domains"/>
    <property type="match status" value="1"/>
</dbReference>
<comment type="function">
    <text evidence="6">Catalyzes the NADPH-dependent reduction of N-acetyl-5-glutamyl phosphate to yield N-acetyl-L-glutamate 5-semialdehyde.</text>
</comment>
<dbReference type="GO" id="GO:0006526">
    <property type="term" value="P:L-arginine biosynthetic process"/>
    <property type="evidence" value="ECO:0007669"/>
    <property type="project" value="UniProtKB-UniRule"/>
</dbReference>
<dbReference type="Gene3D" id="3.40.50.720">
    <property type="entry name" value="NAD(P)-binding Rossmann-like Domain"/>
    <property type="match status" value="1"/>
</dbReference>